<dbReference type="InterPro" id="IPR001020">
    <property type="entry name" value="PTS_HPr_His_P_site"/>
</dbReference>
<dbReference type="AlphaFoldDB" id="A0A194ALK4"/>
<proteinExistence type="inferred from homology"/>
<comment type="similarity">
    <text evidence="2">Belongs to the HPr family.</text>
</comment>
<evidence type="ECO:0000256" key="4">
    <source>
        <dbReference type="ARBA" id="ARBA00022683"/>
    </source>
</evidence>
<dbReference type="InterPro" id="IPR050399">
    <property type="entry name" value="HPr"/>
</dbReference>
<dbReference type="CDD" id="cd00367">
    <property type="entry name" value="PTS-HPr_like"/>
    <property type="match status" value="1"/>
</dbReference>
<dbReference type="STRING" id="1592317.DPF_2642"/>
<dbReference type="PROSITE" id="PS51350">
    <property type="entry name" value="PTS_HPR_DOM"/>
    <property type="match status" value="1"/>
</dbReference>
<dbReference type="Gene3D" id="3.30.1340.10">
    <property type="entry name" value="HPr-like"/>
    <property type="match status" value="1"/>
</dbReference>
<dbReference type="SUPFAM" id="SSF55594">
    <property type="entry name" value="HPr-like"/>
    <property type="match status" value="1"/>
</dbReference>
<keyword evidence="7" id="KW-1185">Reference proteome</keyword>
<organism evidence="6 7">
    <name type="scientific">Desulfoplanes formicivorans</name>
    <dbReference type="NCBI Taxonomy" id="1592317"/>
    <lineage>
        <taxon>Bacteria</taxon>
        <taxon>Pseudomonadati</taxon>
        <taxon>Thermodesulfobacteriota</taxon>
        <taxon>Desulfovibrionia</taxon>
        <taxon>Desulfovibrionales</taxon>
        <taxon>Desulfoplanaceae</taxon>
        <taxon>Desulfoplanes</taxon>
    </lineage>
</organism>
<keyword evidence="3" id="KW-0963">Cytoplasm</keyword>
<dbReference type="EMBL" id="BDFE01000020">
    <property type="protein sequence ID" value="GAU09906.1"/>
    <property type="molecule type" value="Genomic_DNA"/>
</dbReference>
<name>A0A194ALK4_9BACT</name>
<evidence type="ECO:0000313" key="6">
    <source>
        <dbReference type="EMBL" id="GAU09906.1"/>
    </source>
</evidence>
<dbReference type="RefSeq" id="WP_069860127.1">
    <property type="nucleotide sequence ID" value="NZ_BDFE01000020.1"/>
</dbReference>
<feature type="domain" description="HPr" evidence="5">
    <location>
        <begin position="9"/>
        <end position="97"/>
    </location>
</feature>
<dbReference type="PRINTS" id="PR00107">
    <property type="entry name" value="PHOSPHOCPHPR"/>
</dbReference>
<dbReference type="GO" id="GO:0005737">
    <property type="term" value="C:cytoplasm"/>
    <property type="evidence" value="ECO:0007669"/>
    <property type="project" value="UniProtKB-SubCell"/>
</dbReference>
<dbReference type="OrthoDB" id="9798965at2"/>
<keyword evidence="4" id="KW-0598">Phosphotransferase system</keyword>
<dbReference type="PROSITE" id="PS00369">
    <property type="entry name" value="PTS_HPR_HIS"/>
    <property type="match status" value="1"/>
</dbReference>
<dbReference type="NCBIfam" id="TIGR01003">
    <property type="entry name" value="PTS_HPr_family"/>
    <property type="match status" value="1"/>
</dbReference>
<evidence type="ECO:0000313" key="7">
    <source>
        <dbReference type="Proteomes" id="UP000095200"/>
    </source>
</evidence>
<dbReference type="PANTHER" id="PTHR33705">
    <property type="entry name" value="PHOSPHOCARRIER PROTEIN HPR"/>
    <property type="match status" value="1"/>
</dbReference>
<dbReference type="GO" id="GO:0009401">
    <property type="term" value="P:phosphoenolpyruvate-dependent sugar phosphotransferase system"/>
    <property type="evidence" value="ECO:0007669"/>
    <property type="project" value="UniProtKB-KW"/>
</dbReference>
<gene>
    <name evidence="6" type="ORF">DPF_2642</name>
</gene>
<evidence type="ECO:0000259" key="5">
    <source>
        <dbReference type="PROSITE" id="PS51350"/>
    </source>
</evidence>
<reference evidence="7" key="1">
    <citation type="submission" date="2016-06" db="EMBL/GenBank/DDBJ databases">
        <title>Draft genome sequence of Desulfoplanes formicivorans strain Pf12B.</title>
        <authorList>
            <person name="Watanabe M."/>
            <person name="Kojima H."/>
            <person name="Fukui M."/>
        </authorList>
    </citation>
    <scope>NUCLEOTIDE SEQUENCE [LARGE SCALE GENOMIC DNA]</scope>
    <source>
        <strain evidence="7">Pf12B</strain>
    </source>
</reference>
<evidence type="ECO:0000256" key="1">
    <source>
        <dbReference type="ARBA" id="ARBA00004496"/>
    </source>
</evidence>
<dbReference type="Proteomes" id="UP000095200">
    <property type="component" value="Unassembled WGS sequence"/>
</dbReference>
<comment type="subcellular location">
    <subcellularLocation>
        <location evidence="1">Cytoplasm</location>
    </subcellularLocation>
</comment>
<dbReference type="Pfam" id="PF00381">
    <property type="entry name" value="PTS-HPr"/>
    <property type="match status" value="1"/>
</dbReference>
<accession>A0A194ALK4</accession>
<dbReference type="InterPro" id="IPR035895">
    <property type="entry name" value="HPr-like_sf"/>
</dbReference>
<dbReference type="PANTHER" id="PTHR33705:SF2">
    <property type="entry name" value="PHOSPHOCARRIER PROTEIN NPR"/>
    <property type="match status" value="1"/>
</dbReference>
<dbReference type="InterPro" id="IPR000032">
    <property type="entry name" value="HPr-like"/>
</dbReference>
<sequence>MHEVSNHTVVERSLRVKNKLGLHARPAAIIARTAQRFKAQIWIIDRNKKADAKSILDILCLAIPHKAAITIKVCGQDAVEAMDTLDALFERYCEDIASQE</sequence>
<evidence type="ECO:0000256" key="3">
    <source>
        <dbReference type="ARBA" id="ARBA00022490"/>
    </source>
</evidence>
<evidence type="ECO:0000256" key="2">
    <source>
        <dbReference type="ARBA" id="ARBA00010736"/>
    </source>
</evidence>
<protein>
    <submittedName>
        <fullName evidence="6">Phosphocarrier protein HPr</fullName>
    </submittedName>
</protein>
<comment type="caution">
    <text evidence="6">The sequence shown here is derived from an EMBL/GenBank/DDBJ whole genome shotgun (WGS) entry which is preliminary data.</text>
</comment>